<sequence length="211" mass="23654">MPDNPAPEAEMFLQSQLDALLRDGSRGVERHDARNLQRSWRKFAAFAYVTEQYGYRYEGLSPLSPKGSPNPYFAFRRMPNAVEQAGSTAERYPTAAQGGQLPGMRPGGSRLRPLPETQRDVDLLRARIMVDYSRTHRRRGLIALIVIPFVMLIPLSQTGFTFTALVVCAAIWLVFAALWALGLSLARRRYAKYSQILRAAGVQWPPSTALT</sequence>
<organism evidence="3">
    <name type="scientific">Streptomyces sp. NBC_01393</name>
    <dbReference type="NCBI Taxonomy" id="2903851"/>
    <lineage>
        <taxon>Bacteria</taxon>
        <taxon>Bacillati</taxon>
        <taxon>Actinomycetota</taxon>
        <taxon>Actinomycetes</taxon>
        <taxon>Kitasatosporales</taxon>
        <taxon>Streptomycetaceae</taxon>
        <taxon>Streptomyces</taxon>
    </lineage>
</organism>
<gene>
    <name evidence="3" type="ORF">OG699_10700</name>
</gene>
<feature type="region of interest" description="Disordered" evidence="1">
    <location>
        <begin position="91"/>
        <end position="112"/>
    </location>
</feature>
<dbReference type="EMBL" id="CP109546">
    <property type="protein sequence ID" value="WTZ08416.1"/>
    <property type="molecule type" value="Genomic_DNA"/>
</dbReference>
<dbReference type="AlphaFoldDB" id="A0AAU3HTP5"/>
<accession>A0AAU3HTP5</accession>
<evidence type="ECO:0000256" key="1">
    <source>
        <dbReference type="SAM" id="MobiDB-lite"/>
    </source>
</evidence>
<evidence type="ECO:0008006" key="4">
    <source>
        <dbReference type="Google" id="ProtNLM"/>
    </source>
</evidence>
<keyword evidence="2" id="KW-0812">Transmembrane</keyword>
<name>A0AAU3HTP5_9ACTN</name>
<keyword evidence="2" id="KW-0472">Membrane</keyword>
<evidence type="ECO:0000313" key="3">
    <source>
        <dbReference type="EMBL" id="WTZ08416.1"/>
    </source>
</evidence>
<feature type="transmembrane region" description="Helical" evidence="2">
    <location>
        <begin position="162"/>
        <end position="186"/>
    </location>
</feature>
<feature type="transmembrane region" description="Helical" evidence="2">
    <location>
        <begin position="139"/>
        <end position="156"/>
    </location>
</feature>
<keyword evidence="2" id="KW-1133">Transmembrane helix</keyword>
<evidence type="ECO:0000256" key="2">
    <source>
        <dbReference type="SAM" id="Phobius"/>
    </source>
</evidence>
<protein>
    <recommendedName>
        <fullName evidence="4">Integral membrane protein</fullName>
    </recommendedName>
</protein>
<reference evidence="3" key="1">
    <citation type="submission" date="2022-10" db="EMBL/GenBank/DDBJ databases">
        <title>The complete genomes of actinobacterial strains from the NBC collection.</title>
        <authorList>
            <person name="Joergensen T.S."/>
            <person name="Alvarez Arevalo M."/>
            <person name="Sterndorff E.B."/>
            <person name="Faurdal D."/>
            <person name="Vuksanovic O."/>
            <person name="Mourched A.-S."/>
            <person name="Charusanti P."/>
            <person name="Shaw S."/>
            <person name="Blin K."/>
            <person name="Weber T."/>
        </authorList>
    </citation>
    <scope>NUCLEOTIDE SEQUENCE</scope>
    <source>
        <strain evidence="3">NBC_01393</strain>
    </source>
</reference>
<proteinExistence type="predicted"/>